<evidence type="ECO:0000256" key="1">
    <source>
        <dbReference type="ARBA" id="ARBA00022574"/>
    </source>
</evidence>
<dbReference type="Pfam" id="PF00400">
    <property type="entry name" value="WD40"/>
    <property type="match status" value="2"/>
</dbReference>
<feature type="repeat" description="WD" evidence="3">
    <location>
        <begin position="73"/>
        <end position="98"/>
    </location>
</feature>
<dbReference type="Proteomes" id="UP000308652">
    <property type="component" value="Unassembled WGS sequence"/>
</dbReference>
<dbReference type="SUPFAM" id="SSF50998">
    <property type="entry name" value="Quinoprotein alcohol dehydrogenase-like"/>
    <property type="match status" value="1"/>
</dbReference>
<dbReference type="InterPro" id="IPR019775">
    <property type="entry name" value="WD40_repeat_CS"/>
</dbReference>
<evidence type="ECO:0000256" key="2">
    <source>
        <dbReference type="ARBA" id="ARBA00022737"/>
    </source>
</evidence>
<keyword evidence="1 3" id="KW-0853">WD repeat</keyword>
<sequence>MRDIATQLSQFVHAFSDQIEHSAPHIYVSALPFSMQNSMIRKLYSEGFPSILQIEGMMNTQNALWQCKLDSGVESVSLSPDGKYIVSGSSDQTVRVWNVETVSFSPDGKYIVSSSYDKTVRVWNVETGEAIKNYTDPHTDLTASASTSAEEINHSFLHLQPIFFHTQPHSSYTITDSGQVIGPEGQLYFWIPQHLVHRVCRPGNPVIFGVNCIKLDISKFVHGQNWITCKRTSADTLSV</sequence>
<dbReference type="InterPro" id="IPR020472">
    <property type="entry name" value="WD40_PAC1"/>
</dbReference>
<dbReference type="Gene3D" id="2.130.10.10">
    <property type="entry name" value="YVTN repeat-like/Quinoprotein amine dehydrogenase"/>
    <property type="match status" value="2"/>
</dbReference>
<dbReference type="PROSITE" id="PS00678">
    <property type="entry name" value="WD_REPEATS_1"/>
    <property type="match status" value="2"/>
</dbReference>
<proteinExistence type="predicted"/>
<accession>A0A5C3LQD4</accession>
<dbReference type="SMART" id="SM00320">
    <property type="entry name" value="WD40"/>
    <property type="match status" value="2"/>
</dbReference>
<gene>
    <name evidence="4" type="ORF">BDQ12DRAFT_613942</name>
</gene>
<organism evidence="4 5">
    <name type="scientific">Crucibulum laeve</name>
    <dbReference type="NCBI Taxonomy" id="68775"/>
    <lineage>
        <taxon>Eukaryota</taxon>
        <taxon>Fungi</taxon>
        <taxon>Dikarya</taxon>
        <taxon>Basidiomycota</taxon>
        <taxon>Agaricomycotina</taxon>
        <taxon>Agaricomycetes</taxon>
        <taxon>Agaricomycetidae</taxon>
        <taxon>Agaricales</taxon>
        <taxon>Agaricineae</taxon>
        <taxon>Nidulariaceae</taxon>
        <taxon>Crucibulum</taxon>
    </lineage>
</organism>
<evidence type="ECO:0000313" key="5">
    <source>
        <dbReference type="Proteomes" id="UP000308652"/>
    </source>
</evidence>
<dbReference type="InterPro" id="IPR015943">
    <property type="entry name" value="WD40/YVTN_repeat-like_dom_sf"/>
</dbReference>
<feature type="repeat" description="WD" evidence="3">
    <location>
        <begin position="99"/>
        <end position="133"/>
    </location>
</feature>
<dbReference type="InterPro" id="IPR001680">
    <property type="entry name" value="WD40_rpt"/>
</dbReference>
<reference evidence="4 5" key="1">
    <citation type="journal article" date="2019" name="Nat. Ecol. Evol.">
        <title>Megaphylogeny resolves global patterns of mushroom evolution.</title>
        <authorList>
            <person name="Varga T."/>
            <person name="Krizsan K."/>
            <person name="Foldi C."/>
            <person name="Dima B."/>
            <person name="Sanchez-Garcia M."/>
            <person name="Sanchez-Ramirez S."/>
            <person name="Szollosi G.J."/>
            <person name="Szarkandi J.G."/>
            <person name="Papp V."/>
            <person name="Albert L."/>
            <person name="Andreopoulos W."/>
            <person name="Angelini C."/>
            <person name="Antonin V."/>
            <person name="Barry K.W."/>
            <person name="Bougher N.L."/>
            <person name="Buchanan P."/>
            <person name="Buyck B."/>
            <person name="Bense V."/>
            <person name="Catcheside P."/>
            <person name="Chovatia M."/>
            <person name="Cooper J."/>
            <person name="Damon W."/>
            <person name="Desjardin D."/>
            <person name="Finy P."/>
            <person name="Geml J."/>
            <person name="Haridas S."/>
            <person name="Hughes K."/>
            <person name="Justo A."/>
            <person name="Karasinski D."/>
            <person name="Kautmanova I."/>
            <person name="Kiss B."/>
            <person name="Kocsube S."/>
            <person name="Kotiranta H."/>
            <person name="LaButti K.M."/>
            <person name="Lechner B.E."/>
            <person name="Liimatainen K."/>
            <person name="Lipzen A."/>
            <person name="Lukacs Z."/>
            <person name="Mihaltcheva S."/>
            <person name="Morgado L.N."/>
            <person name="Niskanen T."/>
            <person name="Noordeloos M.E."/>
            <person name="Ohm R.A."/>
            <person name="Ortiz-Santana B."/>
            <person name="Ovrebo C."/>
            <person name="Racz N."/>
            <person name="Riley R."/>
            <person name="Savchenko A."/>
            <person name="Shiryaev A."/>
            <person name="Soop K."/>
            <person name="Spirin V."/>
            <person name="Szebenyi C."/>
            <person name="Tomsovsky M."/>
            <person name="Tulloss R.E."/>
            <person name="Uehling J."/>
            <person name="Grigoriev I.V."/>
            <person name="Vagvolgyi C."/>
            <person name="Papp T."/>
            <person name="Martin F.M."/>
            <person name="Miettinen O."/>
            <person name="Hibbett D.S."/>
            <person name="Nagy L.G."/>
        </authorList>
    </citation>
    <scope>NUCLEOTIDE SEQUENCE [LARGE SCALE GENOMIC DNA]</scope>
    <source>
        <strain evidence="4 5">CBS 166.37</strain>
    </source>
</reference>
<keyword evidence="5" id="KW-1185">Reference proteome</keyword>
<dbReference type="InterPro" id="IPR050349">
    <property type="entry name" value="WD_LIS1/nudF_dynein_reg"/>
</dbReference>
<name>A0A5C3LQD4_9AGAR</name>
<evidence type="ECO:0000256" key="3">
    <source>
        <dbReference type="PROSITE-ProRule" id="PRU00221"/>
    </source>
</evidence>
<protein>
    <submittedName>
        <fullName evidence="4">Uncharacterized protein</fullName>
    </submittedName>
</protein>
<dbReference type="STRING" id="68775.A0A5C3LQD4"/>
<dbReference type="AlphaFoldDB" id="A0A5C3LQD4"/>
<dbReference type="InterPro" id="IPR011047">
    <property type="entry name" value="Quinoprotein_ADH-like_sf"/>
</dbReference>
<evidence type="ECO:0000313" key="4">
    <source>
        <dbReference type="EMBL" id="TFK34196.1"/>
    </source>
</evidence>
<dbReference type="PROSITE" id="PS50294">
    <property type="entry name" value="WD_REPEATS_REGION"/>
    <property type="match status" value="2"/>
</dbReference>
<keyword evidence="2" id="KW-0677">Repeat</keyword>
<dbReference type="OrthoDB" id="2615105at2759"/>
<dbReference type="PRINTS" id="PR00320">
    <property type="entry name" value="GPROTEINBRPT"/>
</dbReference>
<dbReference type="PROSITE" id="PS50082">
    <property type="entry name" value="WD_REPEATS_2"/>
    <property type="match status" value="2"/>
</dbReference>
<dbReference type="PANTHER" id="PTHR44129">
    <property type="entry name" value="WD REPEAT-CONTAINING PROTEIN POP1"/>
    <property type="match status" value="1"/>
</dbReference>
<dbReference type="EMBL" id="ML213635">
    <property type="protein sequence ID" value="TFK34196.1"/>
    <property type="molecule type" value="Genomic_DNA"/>
</dbReference>